<keyword evidence="3" id="KW-1185">Reference proteome</keyword>
<evidence type="ECO:0000313" key="2">
    <source>
        <dbReference type="EMBL" id="CAE7771268.1"/>
    </source>
</evidence>
<sequence>QSVVILFPCAMAPLAIAELSLCGLIARLKEVEHVKGIKSPSDEQAAILSTETDVKKALFEQLQAVKTDGVASFEKKIAK</sequence>
<name>A0A812Y9Z2_SYMPI</name>
<reference evidence="2" key="1">
    <citation type="submission" date="2021-02" db="EMBL/GenBank/DDBJ databases">
        <authorList>
            <person name="Dougan E. K."/>
            <person name="Rhodes N."/>
            <person name="Thang M."/>
            <person name="Chan C."/>
        </authorList>
    </citation>
    <scope>NUCLEOTIDE SEQUENCE</scope>
</reference>
<proteinExistence type="predicted"/>
<dbReference type="Proteomes" id="UP000649617">
    <property type="component" value="Unassembled WGS sequence"/>
</dbReference>
<feature type="non-terminal residue" evidence="2">
    <location>
        <position position="1"/>
    </location>
</feature>
<comment type="caution">
    <text evidence="2">The sequence shown here is derived from an EMBL/GenBank/DDBJ whole genome shotgun (WGS) entry which is preliminary data.</text>
</comment>
<dbReference type="EMBL" id="CAJNIZ010047591">
    <property type="protein sequence ID" value="CAE7771268.1"/>
    <property type="molecule type" value="Genomic_DNA"/>
</dbReference>
<feature type="non-terminal residue" evidence="2">
    <location>
        <position position="79"/>
    </location>
</feature>
<accession>A0A812Y9Z2</accession>
<feature type="chain" id="PRO_5032746049" evidence="1">
    <location>
        <begin position="18"/>
        <end position="79"/>
    </location>
</feature>
<protein>
    <submittedName>
        <fullName evidence="2">MGAT4C protein</fullName>
    </submittedName>
</protein>
<evidence type="ECO:0000256" key="1">
    <source>
        <dbReference type="SAM" id="SignalP"/>
    </source>
</evidence>
<organism evidence="2 3">
    <name type="scientific">Symbiodinium pilosum</name>
    <name type="common">Dinoflagellate</name>
    <dbReference type="NCBI Taxonomy" id="2952"/>
    <lineage>
        <taxon>Eukaryota</taxon>
        <taxon>Sar</taxon>
        <taxon>Alveolata</taxon>
        <taxon>Dinophyceae</taxon>
        <taxon>Suessiales</taxon>
        <taxon>Symbiodiniaceae</taxon>
        <taxon>Symbiodinium</taxon>
    </lineage>
</organism>
<evidence type="ECO:0000313" key="3">
    <source>
        <dbReference type="Proteomes" id="UP000649617"/>
    </source>
</evidence>
<gene>
    <name evidence="2" type="primary">MGAT4C</name>
    <name evidence="2" type="ORF">SPIL2461_LOCUS22726</name>
</gene>
<dbReference type="OrthoDB" id="10408270at2759"/>
<feature type="signal peptide" evidence="1">
    <location>
        <begin position="1"/>
        <end position="17"/>
    </location>
</feature>
<dbReference type="AlphaFoldDB" id="A0A812Y9Z2"/>
<keyword evidence="1" id="KW-0732">Signal</keyword>